<accession>A0A6B0TZN0</accession>
<keyword evidence="1" id="KW-0732">Signal</keyword>
<sequence length="75" mass="8834">MRCFLRLSAIFCCRRLPIALSFLSWGQSPLPLHCNHYGAYVTTYDNDYAPRRREGMLAPKQTKQKFLLLLEIRFP</sequence>
<dbReference type="AlphaFoldDB" id="A0A6B0TZN0"/>
<reference evidence="2" key="1">
    <citation type="submission" date="2019-12" db="EMBL/GenBank/DDBJ databases">
        <title>An insight into the sialome of adult female Ixodes ricinus ticks feeding for 6 days.</title>
        <authorList>
            <person name="Perner J."/>
            <person name="Ribeiro J.M.C."/>
        </authorList>
    </citation>
    <scope>NUCLEOTIDE SEQUENCE</scope>
    <source>
        <strain evidence="2">Semi-engorged</strain>
        <tissue evidence="2">Salivary glands</tissue>
    </source>
</reference>
<proteinExistence type="predicted"/>
<protein>
    <submittedName>
        <fullName evidence="2">Putative secreted protein</fullName>
    </submittedName>
</protein>
<organism evidence="2">
    <name type="scientific">Ixodes ricinus</name>
    <name type="common">Common tick</name>
    <name type="synonym">Acarus ricinus</name>
    <dbReference type="NCBI Taxonomy" id="34613"/>
    <lineage>
        <taxon>Eukaryota</taxon>
        <taxon>Metazoa</taxon>
        <taxon>Ecdysozoa</taxon>
        <taxon>Arthropoda</taxon>
        <taxon>Chelicerata</taxon>
        <taxon>Arachnida</taxon>
        <taxon>Acari</taxon>
        <taxon>Parasitiformes</taxon>
        <taxon>Ixodida</taxon>
        <taxon>Ixodoidea</taxon>
        <taxon>Ixodidae</taxon>
        <taxon>Ixodinae</taxon>
        <taxon>Ixodes</taxon>
    </lineage>
</organism>
<evidence type="ECO:0000256" key="1">
    <source>
        <dbReference type="SAM" id="SignalP"/>
    </source>
</evidence>
<feature type="chain" id="PRO_5025553367" evidence="1">
    <location>
        <begin position="20"/>
        <end position="75"/>
    </location>
</feature>
<feature type="signal peptide" evidence="1">
    <location>
        <begin position="1"/>
        <end position="19"/>
    </location>
</feature>
<name>A0A6B0TZN0_IXORI</name>
<evidence type="ECO:0000313" key="2">
    <source>
        <dbReference type="EMBL" id="MXU83431.1"/>
    </source>
</evidence>
<dbReference type="EMBL" id="GIFC01001348">
    <property type="protein sequence ID" value="MXU83431.1"/>
    <property type="molecule type" value="Transcribed_RNA"/>
</dbReference>